<dbReference type="RefSeq" id="XP_013756002.1">
    <property type="nucleotide sequence ID" value="XM_013900548.1"/>
</dbReference>
<feature type="transmembrane region" description="Helical" evidence="2">
    <location>
        <begin position="377"/>
        <end position="398"/>
    </location>
</feature>
<dbReference type="InterPro" id="IPR036259">
    <property type="entry name" value="MFS_trans_sf"/>
</dbReference>
<feature type="transmembrane region" description="Helical" evidence="2">
    <location>
        <begin position="344"/>
        <end position="365"/>
    </location>
</feature>
<feature type="transmembrane region" description="Helical" evidence="2">
    <location>
        <begin position="264"/>
        <end position="291"/>
    </location>
</feature>
<sequence>MALAGLLFNCQPSEPYLTAYLKNDKGLTSDTLDASVWPWNTYSAVPWLLLVALMADIAGPWPVLLLGALLRLATRNLLLFASGVPAMAAAQVTYAGASAVNTIYFAYVYIAVPRKHYAAVTGIVHAAWHAGNLVGSAAGQAYVSAHGGVHHAPLAHLFYASLLFTSCGTASLFLLPSPRAALPPSVFSLARGLRTALSAIAALYDHAVVRAWSLWWIAVYGAHYVIGNYYQTQFSDIRPHDDKAYGAVEMIIEAGSTLASGLPLVLAAASLASASTTAALGSLLLSGCYFASTRLTSSVYYSFAFNTAAITAFAGLYAVASNAIGRVHGGSDVDSDAPLVADPHYAVVFALNTLVALGLATIGQATGVHAGYHTNDYYVLAAIVTLAAAVAITGHGIITAMVRSSPPLPATRPLLESAASINI</sequence>
<keyword evidence="2" id="KW-1133">Transmembrane helix</keyword>
<comment type="similarity">
    <text evidence="1">Belongs to the reduced folate carrier (RFC) transporter (TC 2.A.48) family.</text>
</comment>
<accession>A0A0L0DHD3</accession>
<evidence type="ECO:0000256" key="1">
    <source>
        <dbReference type="ARBA" id="ARBA00005773"/>
    </source>
</evidence>
<dbReference type="eggNOG" id="KOG3810">
    <property type="taxonomic scope" value="Eukaryota"/>
</dbReference>
<feature type="transmembrane region" description="Helical" evidence="2">
    <location>
        <begin position="303"/>
        <end position="324"/>
    </location>
</feature>
<name>A0A0L0DHD3_THETB</name>
<dbReference type="GO" id="GO:0005886">
    <property type="term" value="C:plasma membrane"/>
    <property type="evidence" value="ECO:0007669"/>
    <property type="project" value="TreeGrafter"/>
</dbReference>
<keyword evidence="2" id="KW-0812">Transmembrane</keyword>
<proteinExistence type="inferred from homology"/>
<keyword evidence="2" id="KW-0472">Membrane</keyword>
<gene>
    <name evidence="3" type="ORF">AMSG_07515</name>
</gene>
<dbReference type="Pfam" id="PF01770">
    <property type="entry name" value="Folate_carrier"/>
    <property type="match status" value="1"/>
</dbReference>
<dbReference type="Gene3D" id="1.20.1250.20">
    <property type="entry name" value="MFS general substrate transporter like domains"/>
    <property type="match status" value="1"/>
</dbReference>
<organism evidence="3 4">
    <name type="scientific">Thecamonas trahens ATCC 50062</name>
    <dbReference type="NCBI Taxonomy" id="461836"/>
    <lineage>
        <taxon>Eukaryota</taxon>
        <taxon>Apusozoa</taxon>
        <taxon>Apusomonadida</taxon>
        <taxon>Apusomonadidae</taxon>
        <taxon>Thecamonas</taxon>
    </lineage>
</organism>
<dbReference type="SUPFAM" id="SSF103473">
    <property type="entry name" value="MFS general substrate transporter"/>
    <property type="match status" value="1"/>
</dbReference>
<dbReference type="OrthoDB" id="18814at2759"/>
<dbReference type="EMBL" id="GL349468">
    <property type="protein sequence ID" value="KNC51605.1"/>
    <property type="molecule type" value="Genomic_DNA"/>
</dbReference>
<feature type="transmembrane region" description="Helical" evidence="2">
    <location>
        <begin position="196"/>
        <end position="218"/>
    </location>
</feature>
<dbReference type="GO" id="GO:0090482">
    <property type="term" value="F:vitamin transmembrane transporter activity"/>
    <property type="evidence" value="ECO:0007669"/>
    <property type="project" value="InterPro"/>
</dbReference>
<keyword evidence="4" id="KW-1185">Reference proteome</keyword>
<dbReference type="InterPro" id="IPR002666">
    <property type="entry name" value="Folate_carrier"/>
</dbReference>
<dbReference type="GeneID" id="25566416"/>
<feature type="transmembrane region" description="Helical" evidence="2">
    <location>
        <begin position="47"/>
        <end position="70"/>
    </location>
</feature>
<dbReference type="PANTHER" id="PTHR10686">
    <property type="entry name" value="FOLATE TRANSPORTER"/>
    <property type="match status" value="1"/>
</dbReference>
<feature type="transmembrane region" description="Helical" evidence="2">
    <location>
        <begin position="157"/>
        <end position="175"/>
    </location>
</feature>
<dbReference type="Proteomes" id="UP000054408">
    <property type="component" value="Unassembled WGS sequence"/>
</dbReference>
<dbReference type="PANTHER" id="PTHR10686:SF18">
    <property type="entry name" value="IP11787P-RELATED"/>
    <property type="match status" value="1"/>
</dbReference>
<evidence type="ECO:0000313" key="4">
    <source>
        <dbReference type="Proteomes" id="UP000054408"/>
    </source>
</evidence>
<reference evidence="3 4" key="1">
    <citation type="submission" date="2010-05" db="EMBL/GenBank/DDBJ databases">
        <title>The Genome Sequence of Thecamonas trahens ATCC 50062.</title>
        <authorList>
            <consortium name="The Broad Institute Genome Sequencing Platform"/>
            <person name="Russ C."/>
            <person name="Cuomo C."/>
            <person name="Shea T."/>
            <person name="Young S.K."/>
            <person name="Zeng Q."/>
            <person name="Koehrsen M."/>
            <person name="Haas B."/>
            <person name="Borodovsky M."/>
            <person name="Guigo R."/>
            <person name="Alvarado L."/>
            <person name="Berlin A."/>
            <person name="Bochicchio J."/>
            <person name="Borenstein D."/>
            <person name="Chapman S."/>
            <person name="Chen Z."/>
            <person name="Freedman E."/>
            <person name="Gellesch M."/>
            <person name="Goldberg J."/>
            <person name="Griggs A."/>
            <person name="Gujja S."/>
            <person name="Heilman E."/>
            <person name="Heiman D."/>
            <person name="Hepburn T."/>
            <person name="Howarth C."/>
            <person name="Jen D."/>
            <person name="Larson L."/>
            <person name="Mehta T."/>
            <person name="Park D."/>
            <person name="Pearson M."/>
            <person name="Roberts A."/>
            <person name="Saif S."/>
            <person name="Shenoy N."/>
            <person name="Sisk P."/>
            <person name="Stolte C."/>
            <person name="Sykes S."/>
            <person name="Thomson T."/>
            <person name="Walk T."/>
            <person name="White J."/>
            <person name="Yandava C."/>
            <person name="Burger G."/>
            <person name="Gray M.W."/>
            <person name="Holland P.W.H."/>
            <person name="King N."/>
            <person name="Lang F.B.F."/>
            <person name="Roger A.J."/>
            <person name="Ruiz-Trillo I."/>
            <person name="Lander E."/>
            <person name="Nusbaum C."/>
        </authorList>
    </citation>
    <scope>NUCLEOTIDE SEQUENCE [LARGE SCALE GENOMIC DNA]</scope>
    <source>
        <strain evidence="3 4">ATCC 50062</strain>
    </source>
</reference>
<dbReference type="OMA" id="TICCTFT"/>
<dbReference type="AlphaFoldDB" id="A0A0L0DHD3"/>
<evidence type="ECO:0000313" key="3">
    <source>
        <dbReference type="EMBL" id="KNC51605.1"/>
    </source>
</evidence>
<protein>
    <submittedName>
        <fullName evidence="3">Solute carrier family 19</fullName>
    </submittedName>
</protein>
<evidence type="ECO:0000256" key="2">
    <source>
        <dbReference type="SAM" id="Phobius"/>
    </source>
</evidence>